<gene>
    <name evidence="8" type="ORF">AAA083_14130</name>
</gene>
<sequence length="193" mass="20752">MLGKKEGIASQSAKLRMLLAVVALTAMLALALTACAPGGSKSDSAGDGGVDWDAIIAENPDDPFVASYSSGDDDHLVTMHQKLGYTCADCHDDADAQLVGTLEEPVESSESNVGTREMCLNEACHPSWDKIKESTIMDGESTVYNRDAKYNVHDNHRGEVDCGECHSMHETSTLNCVECHNLGELPEGWDGYE</sequence>
<keyword evidence="6" id="KW-0408">Iron</keyword>
<evidence type="ECO:0000256" key="3">
    <source>
        <dbReference type="ARBA" id="ARBA00022617"/>
    </source>
</evidence>
<evidence type="ECO:0000256" key="1">
    <source>
        <dbReference type="ARBA" id="ARBA00004196"/>
    </source>
</evidence>
<keyword evidence="5" id="KW-0249">Electron transport</keyword>
<dbReference type="Gene3D" id="1.10.1130.10">
    <property type="entry name" value="Flavocytochrome C3, Chain A"/>
    <property type="match status" value="1"/>
</dbReference>
<evidence type="ECO:0000256" key="6">
    <source>
        <dbReference type="ARBA" id="ARBA00023004"/>
    </source>
</evidence>
<evidence type="ECO:0000256" key="2">
    <source>
        <dbReference type="ARBA" id="ARBA00022448"/>
    </source>
</evidence>
<evidence type="ECO:0000313" key="8">
    <source>
        <dbReference type="EMBL" id="MEQ3364118.1"/>
    </source>
</evidence>
<dbReference type="InterPro" id="IPR012286">
    <property type="entry name" value="Tetrahaem_cytochrome"/>
</dbReference>
<keyword evidence="9" id="KW-1185">Reference proteome</keyword>
<organism evidence="8 9">
    <name type="scientific">Raoultibacter massiliensis</name>
    <dbReference type="NCBI Taxonomy" id="1852371"/>
    <lineage>
        <taxon>Bacteria</taxon>
        <taxon>Bacillati</taxon>
        <taxon>Actinomycetota</taxon>
        <taxon>Coriobacteriia</taxon>
        <taxon>Eggerthellales</taxon>
        <taxon>Eggerthellaceae</taxon>
        <taxon>Raoultibacter</taxon>
    </lineage>
</organism>
<evidence type="ECO:0000313" key="9">
    <source>
        <dbReference type="Proteomes" id="UP001487305"/>
    </source>
</evidence>
<dbReference type="RefSeq" id="WP_102374094.1">
    <property type="nucleotide sequence ID" value="NZ_JBBNOP010000016.1"/>
</dbReference>
<keyword evidence="3" id="KW-0349">Heme</keyword>
<keyword evidence="4" id="KW-0479">Metal-binding</keyword>
<comment type="caution">
    <text evidence="8">The sequence shown here is derived from an EMBL/GenBank/DDBJ whole genome shotgun (WGS) entry which is preliminary data.</text>
</comment>
<dbReference type="Pfam" id="PF14537">
    <property type="entry name" value="Cytochrom_c3_2"/>
    <property type="match status" value="1"/>
</dbReference>
<dbReference type="EMBL" id="JBBNOP010000016">
    <property type="protein sequence ID" value="MEQ3364118.1"/>
    <property type="molecule type" value="Genomic_DNA"/>
</dbReference>
<evidence type="ECO:0000256" key="5">
    <source>
        <dbReference type="ARBA" id="ARBA00022982"/>
    </source>
</evidence>
<accession>A0ABV1JGB0</accession>
<dbReference type="InterPro" id="IPR036280">
    <property type="entry name" value="Multihaem_cyt_sf"/>
</dbReference>
<feature type="domain" description="Tetrahaem cytochrome" evidence="7">
    <location>
        <begin position="79"/>
        <end position="181"/>
    </location>
</feature>
<comment type="subcellular location">
    <subcellularLocation>
        <location evidence="1">Cell envelope</location>
    </subcellularLocation>
</comment>
<proteinExistence type="predicted"/>
<protein>
    <submittedName>
        <fullName evidence="8">Cytochrome c3 family protein</fullName>
    </submittedName>
</protein>
<evidence type="ECO:0000256" key="4">
    <source>
        <dbReference type="ARBA" id="ARBA00022723"/>
    </source>
</evidence>
<reference evidence="8 9" key="1">
    <citation type="submission" date="2024-04" db="EMBL/GenBank/DDBJ databases">
        <title>Human intestinal bacterial collection.</title>
        <authorList>
            <person name="Pauvert C."/>
            <person name="Hitch T.C.A."/>
            <person name="Clavel T."/>
        </authorList>
    </citation>
    <scope>NUCLEOTIDE SEQUENCE [LARGE SCALE GENOMIC DNA]</scope>
    <source>
        <strain evidence="8 9">CLA-KB-H42</strain>
    </source>
</reference>
<dbReference type="PROSITE" id="PS51257">
    <property type="entry name" value="PROKAR_LIPOPROTEIN"/>
    <property type="match status" value="1"/>
</dbReference>
<keyword evidence="2" id="KW-0813">Transport</keyword>
<name>A0ABV1JGB0_9ACTN</name>
<dbReference type="SUPFAM" id="SSF48695">
    <property type="entry name" value="Multiheme cytochromes"/>
    <property type="match status" value="1"/>
</dbReference>
<dbReference type="Proteomes" id="UP001487305">
    <property type="component" value="Unassembled WGS sequence"/>
</dbReference>
<evidence type="ECO:0000259" key="7">
    <source>
        <dbReference type="Pfam" id="PF14537"/>
    </source>
</evidence>